<dbReference type="Proteomes" id="UP000183988">
    <property type="component" value="Unassembled WGS sequence"/>
</dbReference>
<dbReference type="AlphaFoldDB" id="A0A1M5JNR9"/>
<evidence type="ECO:0000313" key="1">
    <source>
        <dbReference type="EMBL" id="SHG42214.1"/>
    </source>
</evidence>
<gene>
    <name evidence="1" type="ORF">SAMN05216225_103230</name>
</gene>
<keyword evidence="2" id="KW-1185">Reference proteome</keyword>
<reference evidence="1 2" key="1">
    <citation type="submission" date="2016-11" db="EMBL/GenBank/DDBJ databases">
        <authorList>
            <person name="Jaros S."/>
            <person name="Januszkiewicz K."/>
            <person name="Wedrychowicz H."/>
        </authorList>
    </citation>
    <scope>NUCLEOTIDE SEQUENCE [LARGE SCALE GENOMIC DNA]</scope>
    <source>
        <strain evidence="1 2">IBRC-M 10683</strain>
    </source>
</reference>
<sequence length="88" mass="10140">MGKHELIKDETIQREVRYISFMGRLHRYDLAIMDNSEDPTKKVVINLQNHHIAIIGSNDLSEKGNLAHSLLLSEMEADEVREVLQDIL</sequence>
<dbReference type="EMBL" id="FQVW01000032">
    <property type="protein sequence ID" value="SHG42214.1"/>
    <property type="molecule type" value="Genomic_DNA"/>
</dbReference>
<dbReference type="InterPro" id="IPR021415">
    <property type="entry name" value="SAV0927-like"/>
</dbReference>
<dbReference type="OrthoDB" id="2381902at2"/>
<evidence type="ECO:0000313" key="2">
    <source>
        <dbReference type="Proteomes" id="UP000183988"/>
    </source>
</evidence>
<proteinExistence type="predicted"/>
<evidence type="ECO:0008006" key="3">
    <source>
        <dbReference type="Google" id="ProtNLM"/>
    </source>
</evidence>
<organism evidence="1 2">
    <name type="scientific">Ornithinibacillus halophilus</name>
    <dbReference type="NCBI Taxonomy" id="930117"/>
    <lineage>
        <taxon>Bacteria</taxon>
        <taxon>Bacillati</taxon>
        <taxon>Bacillota</taxon>
        <taxon>Bacilli</taxon>
        <taxon>Bacillales</taxon>
        <taxon>Bacillaceae</taxon>
        <taxon>Ornithinibacillus</taxon>
    </lineage>
</organism>
<protein>
    <recommendedName>
        <fullName evidence="3">DUF3055 domain-containing protein</fullName>
    </recommendedName>
</protein>
<dbReference type="STRING" id="930117.SAMN05216225_103230"/>
<dbReference type="Pfam" id="PF11256">
    <property type="entry name" value="SAV0927-like"/>
    <property type="match status" value="1"/>
</dbReference>
<accession>A0A1M5JNR9</accession>
<name>A0A1M5JNR9_9BACI</name>
<dbReference type="RefSeq" id="WP_072891209.1">
    <property type="nucleotide sequence ID" value="NZ_FQVW01000032.1"/>
</dbReference>